<evidence type="ECO:0000256" key="3">
    <source>
        <dbReference type="ARBA" id="ARBA00023125"/>
    </source>
</evidence>
<dbReference type="InterPro" id="IPR036388">
    <property type="entry name" value="WH-like_DNA-bd_sf"/>
</dbReference>
<dbReference type="GO" id="GO:0003700">
    <property type="term" value="F:DNA-binding transcription factor activity"/>
    <property type="evidence" value="ECO:0007669"/>
    <property type="project" value="InterPro"/>
</dbReference>
<evidence type="ECO:0000256" key="4">
    <source>
        <dbReference type="ARBA" id="ARBA00023163"/>
    </source>
</evidence>
<dbReference type="Gene3D" id="1.10.10.10">
    <property type="entry name" value="Winged helix-like DNA-binding domain superfamily/Winged helix DNA-binding domain"/>
    <property type="match status" value="1"/>
</dbReference>
<dbReference type="PANTHER" id="PTHR30118:SF11">
    <property type="entry name" value="HTH-TYPE TRANSCRIPTIONAL REGULATOR YIDZ"/>
    <property type="match status" value="1"/>
</dbReference>
<evidence type="ECO:0000313" key="7">
    <source>
        <dbReference type="Proteomes" id="UP000276295"/>
    </source>
</evidence>
<dbReference type="InterPro" id="IPR050389">
    <property type="entry name" value="LysR-type_TF"/>
</dbReference>
<gene>
    <name evidence="6" type="ORF">D6029_13250</name>
</gene>
<evidence type="ECO:0000256" key="2">
    <source>
        <dbReference type="ARBA" id="ARBA00023015"/>
    </source>
</evidence>
<accession>A0A3A5JPJ9</accession>
<keyword evidence="7" id="KW-1185">Reference proteome</keyword>
<dbReference type="SUPFAM" id="SSF46785">
    <property type="entry name" value="Winged helix' DNA-binding domain"/>
    <property type="match status" value="1"/>
</dbReference>
<name>A0A3A5JPJ9_9ENTR</name>
<reference evidence="6 7" key="1">
    <citation type="submission" date="2018-09" db="EMBL/GenBank/DDBJ databases">
        <title>Draft genome sequence of Buttiauxella izardii CCUG 35510T.</title>
        <authorList>
            <person name="Salva-Serra F."/>
            <person name="Marathe N."/>
            <person name="Moore E."/>
            <person name="Stadler-Svensson L."/>
            <person name="Engstrom-Jakobsson H."/>
        </authorList>
    </citation>
    <scope>NUCLEOTIDE SEQUENCE [LARGE SCALE GENOMIC DNA]</scope>
    <source>
        <strain evidence="6 7">CCUG 35510</strain>
    </source>
</reference>
<dbReference type="Proteomes" id="UP000276295">
    <property type="component" value="Unassembled WGS sequence"/>
</dbReference>
<keyword evidence="3" id="KW-0238">DNA-binding</keyword>
<dbReference type="AlphaFoldDB" id="A0A3A5JPJ9"/>
<evidence type="ECO:0000313" key="6">
    <source>
        <dbReference type="EMBL" id="RJT22223.1"/>
    </source>
</evidence>
<protein>
    <submittedName>
        <fullName evidence="6">LysR family transcriptional regulator</fullName>
    </submittedName>
</protein>
<organism evidence="6 7">
    <name type="scientific">Buttiauxella izardii</name>
    <dbReference type="NCBI Taxonomy" id="82991"/>
    <lineage>
        <taxon>Bacteria</taxon>
        <taxon>Pseudomonadati</taxon>
        <taxon>Pseudomonadota</taxon>
        <taxon>Gammaproteobacteria</taxon>
        <taxon>Enterobacterales</taxon>
        <taxon>Enterobacteriaceae</taxon>
        <taxon>Buttiauxella</taxon>
    </lineage>
</organism>
<dbReference type="PROSITE" id="PS50931">
    <property type="entry name" value="HTH_LYSR"/>
    <property type="match status" value="1"/>
</dbReference>
<proteinExistence type="inferred from homology"/>
<feature type="domain" description="HTH lysR-type" evidence="5">
    <location>
        <begin position="3"/>
        <end position="60"/>
    </location>
</feature>
<dbReference type="EMBL" id="QZWH01000027">
    <property type="protein sequence ID" value="RJT22223.1"/>
    <property type="molecule type" value="Genomic_DNA"/>
</dbReference>
<dbReference type="Pfam" id="PF00126">
    <property type="entry name" value="HTH_1"/>
    <property type="match status" value="1"/>
</dbReference>
<dbReference type="OrthoDB" id="5897503at2"/>
<dbReference type="SUPFAM" id="SSF53850">
    <property type="entry name" value="Periplasmic binding protein-like II"/>
    <property type="match status" value="1"/>
</dbReference>
<comment type="caution">
    <text evidence="6">The sequence shown here is derived from an EMBL/GenBank/DDBJ whole genome shotgun (WGS) entry which is preliminary data.</text>
</comment>
<dbReference type="InterPro" id="IPR036390">
    <property type="entry name" value="WH_DNA-bd_sf"/>
</dbReference>
<dbReference type="Gene3D" id="3.40.190.10">
    <property type="entry name" value="Periplasmic binding protein-like II"/>
    <property type="match status" value="2"/>
</dbReference>
<comment type="similarity">
    <text evidence="1">Belongs to the LysR transcriptional regulatory family.</text>
</comment>
<dbReference type="GO" id="GO:0003677">
    <property type="term" value="F:DNA binding"/>
    <property type="evidence" value="ECO:0007669"/>
    <property type="project" value="UniProtKB-KW"/>
</dbReference>
<evidence type="ECO:0000256" key="1">
    <source>
        <dbReference type="ARBA" id="ARBA00009437"/>
    </source>
</evidence>
<keyword evidence="4" id="KW-0804">Transcription</keyword>
<keyword evidence="2" id="KW-0805">Transcription regulation</keyword>
<evidence type="ECO:0000259" key="5">
    <source>
        <dbReference type="PROSITE" id="PS50931"/>
    </source>
</evidence>
<dbReference type="PANTHER" id="PTHR30118">
    <property type="entry name" value="HTH-TYPE TRANSCRIPTIONAL REGULATOR LEUO-RELATED"/>
    <property type="match status" value="1"/>
</dbReference>
<dbReference type="InterPro" id="IPR000847">
    <property type="entry name" value="LysR_HTH_N"/>
</dbReference>
<sequence>MKIDFNSLVILNAVVESGSVSIAAQRLSISPSSVTYAINKLRRLTDNPIFTRSKTGVKPTTLAHELNTRYKKTVLMINEGLGIEGENHESDVSKTITISTYTYIELWISLMTLKKESVINNGILNFITHPGTNDERLMKLRNREVDIDIGAQLPNDPSIVSYRLFSSPFKVMVSKAHSSIKDTLSVDEWSKNQHIEWNRINSETSSMMGDAQIIEEMMVRKTHITSDSSLNMMMMCANSDSLMLIPEYFCCCIDELLPVKFFDIPFVNSMEASLYVHAHTTSLKDASVGGFLNVIRNYNC</sequence>
<dbReference type="RefSeq" id="WP_120065187.1">
    <property type="nucleotide sequence ID" value="NZ_QZWH01000027.1"/>
</dbReference>